<evidence type="ECO:0000256" key="5">
    <source>
        <dbReference type="PROSITE-ProRule" id="PRU01240"/>
    </source>
</evidence>
<organism evidence="8 9">
    <name type="scientific">Burkholderia savannae</name>
    <dbReference type="NCBI Taxonomy" id="1637837"/>
    <lineage>
        <taxon>Bacteria</taxon>
        <taxon>Pseudomonadati</taxon>
        <taxon>Pseudomonadota</taxon>
        <taxon>Betaproteobacteria</taxon>
        <taxon>Burkholderiales</taxon>
        <taxon>Burkholderiaceae</taxon>
        <taxon>Burkholderia</taxon>
        <taxon>pseudomallei group</taxon>
    </lineage>
</organism>
<evidence type="ECO:0000256" key="2">
    <source>
        <dbReference type="ARBA" id="ARBA00022729"/>
    </source>
</evidence>
<sequence length="1129" mass="115330">MARRKNSKTMKRAGSKLLVPVVVAAAAAVARPGWAQAEPYEDPGRRGDPASWRTPEFTKEWGLGAMHAEYAYAAGYTGANVSIGVLDSGYYAQHPELPGSRFVPVTAAGVSGVLNPSNNSHGTLVSGVVGGARDGVGMHGVAPDATVYVGNTNATDGFRFGVSDPKFPASDAKYFADVYDALAAKGVRIISNSWGSQPVDENYGTLANVTDAYKLHEAVRTATGQGTWLDAAAKVSRDGVINNFSSGNTGYGNASLRGAYAYFHPELEGRWMTTTGYDELSGQVYNQCGIAKWWCVMAPTGVPSTTYTGGAAAPTGATYANFNGTSAAAPHASAALALIMERFPYMTGEQALSVLFSTAQNMEPDPSRPDYTNNGLFSTVHPAKPGASNAPNGFGGWGLVDLKKAMNGPGQLLGTFNAALPSGVADVWSNDISDVALAARKLEDDAEHRAWLDTLKTKGWERGLPAGASDGERIDYALGVAREAAYRAREYQGSLVKSGGGTLTLAGANTYRGLTTVDGGELRIDGSIAAGAVVNPAGRLTVNGRAADIAVNGGVATIAGTSANLSVDRQGQAAVTGTTADVRVASGFASLGGTSGNVSVGALGVAAITGRTADVSVDGGRASLDGASGDVSVGNGGIVNGNGTVRTLTAAANGTVAPGHSVGVLTVSGDARFAPGSTYAVEVAPGGASDRIVAGGRARIDGGAVTLALENAPPALTPEQSRSVLGRRFEILNAAGGVEGRFDAPGRYLFVDPVLAYGPTSVSLTIDRNATPFASVARTANERSVAAALETVNPGSAVYNSVLFAASAQAPQATFAQLTGEIYPAAYAALINESRQVRDAALDRLWTVRGAPARPGAWARLLGSWGSASGSGDVNGYTSSTGGFLAGADAALRDGVRAGGFAGYGHTGVNLRNQPSSASFDSFHVGAYAGWQPGAFGVRVGAAHAWHRGGVDRAVQYGAAAESETTTLNAESTQVFGEAGYRFALGAAATIEPFFGLAYVHLKNQGTTETGGAAALRVLEGNHDVTFSTLGVRGETRVGLTPRLQLTLQGSAGWQHALTGGQPVGSLAFATGSSAFSVSSVPVAKDAAVLNLGAGLELGKNGLLRIGYAGSLASRQSEHAVQGSLHWKF</sequence>
<dbReference type="NCBIfam" id="TIGR01414">
    <property type="entry name" value="autotrans_barl"/>
    <property type="match status" value="1"/>
</dbReference>
<feature type="chain" id="PRO_5046578345" evidence="6">
    <location>
        <begin position="38"/>
        <end position="1129"/>
    </location>
</feature>
<dbReference type="SMART" id="SM00869">
    <property type="entry name" value="Autotransporter"/>
    <property type="match status" value="1"/>
</dbReference>
<dbReference type="SUPFAM" id="SSF52743">
    <property type="entry name" value="Subtilisin-like"/>
    <property type="match status" value="1"/>
</dbReference>
<dbReference type="PROSITE" id="PS51892">
    <property type="entry name" value="SUBTILASE"/>
    <property type="match status" value="1"/>
</dbReference>
<dbReference type="SUPFAM" id="SSF103515">
    <property type="entry name" value="Autotransporter"/>
    <property type="match status" value="1"/>
</dbReference>
<dbReference type="InterPro" id="IPR015500">
    <property type="entry name" value="Peptidase_S8_subtilisin-rel"/>
</dbReference>
<dbReference type="InterPro" id="IPR034061">
    <property type="entry name" value="Peptidases_S8_Autotransporter"/>
</dbReference>
<dbReference type="PANTHER" id="PTHR42884">
    <property type="entry name" value="PROPROTEIN CONVERTASE SUBTILISIN/KEXIN-RELATED"/>
    <property type="match status" value="1"/>
</dbReference>
<dbReference type="RefSeq" id="WP_060822857.1">
    <property type="nucleotide sequence ID" value="NZ_LNJQ01000004.1"/>
</dbReference>
<name>A0ABR5T566_9BURK</name>
<dbReference type="Gene3D" id="3.40.50.200">
    <property type="entry name" value="Peptidase S8/S53 domain"/>
    <property type="match status" value="1"/>
</dbReference>
<dbReference type="Pfam" id="PF12951">
    <property type="entry name" value="PATR"/>
    <property type="match status" value="1"/>
</dbReference>
<dbReference type="InterPro" id="IPR022398">
    <property type="entry name" value="Peptidase_S8_His-AS"/>
</dbReference>
<feature type="active site" description="Charge relay system" evidence="5">
    <location>
        <position position="121"/>
    </location>
</feature>
<evidence type="ECO:0000256" key="1">
    <source>
        <dbReference type="ARBA" id="ARBA00022670"/>
    </source>
</evidence>
<dbReference type="InterPro" id="IPR013425">
    <property type="entry name" value="Autotrns_rpt"/>
</dbReference>
<dbReference type="EMBL" id="LNJQ01000004">
    <property type="protein sequence ID" value="KWZ38361.1"/>
    <property type="molecule type" value="Genomic_DNA"/>
</dbReference>
<dbReference type="PROSITE" id="PS51208">
    <property type="entry name" value="AUTOTRANSPORTER"/>
    <property type="match status" value="1"/>
</dbReference>
<dbReference type="InterPro" id="IPR011050">
    <property type="entry name" value="Pectin_lyase_fold/virulence"/>
</dbReference>
<proteinExistence type="inferred from homology"/>
<dbReference type="Gene3D" id="2.40.128.130">
    <property type="entry name" value="Autotransporter beta-domain"/>
    <property type="match status" value="1"/>
</dbReference>
<keyword evidence="9" id="KW-1185">Reference proteome</keyword>
<accession>A0ABR5T566</accession>
<dbReference type="InterPro" id="IPR036709">
    <property type="entry name" value="Autotransporte_beta_dom_sf"/>
</dbReference>
<keyword evidence="1 5" id="KW-0645">Protease</keyword>
<comment type="caution">
    <text evidence="8">The sequence shown here is derived from an EMBL/GenBank/DDBJ whole genome shotgun (WGS) entry which is preliminary data.</text>
</comment>
<evidence type="ECO:0000256" key="3">
    <source>
        <dbReference type="ARBA" id="ARBA00022801"/>
    </source>
</evidence>
<keyword evidence="4 5" id="KW-0720">Serine protease</keyword>
<dbReference type="InterPro" id="IPR005546">
    <property type="entry name" value="Autotransporte_beta"/>
</dbReference>
<dbReference type="InterPro" id="IPR023828">
    <property type="entry name" value="Peptidase_S8_Ser-AS"/>
</dbReference>
<feature type="active site" description="Charge relay system" evidence="5">
    <location>
        <position position="87"/>
    </location>
</feature>
<evidence type="ECO:0000313" key="8">
    <source>
        <dbReference type="EMBL" id="KWZ38361.1"/>
    </source>
</evidence>
<dbReference type="NCBIfam" id="TIGR02601">
    <property type="entry name" value="autotrns_rpt"/>
    <property type="match status" value="1"/>
</dbReference>
<dbReference type="Pfam" id="PF00082">
    <property type="entry name" value="Peptidase_S8"/>
    <property type="match status" value="1"/>
</dbReference>
<evidence type="ECO:0000313" key="9">
    <source>
        <dbReference type="Proteomes" id="UP000070255"/>
    </source>
</evidence>
<dbReference type="PROSITE" id="PS00137">
    <property type="entry name" value="SUBTILASE_HIS"/>
    <property type="match status" value="1"/>
</dbReference>
<evidence type="ECO:0000256" key="6">
    <source>
        <dbReference type="SAM" id="SignalP"/>
    </source>
</evidence>
<dbReference type="CDD" id="cd04848">
    <property type="entry name" value="Peptidases_S8_Autotransporter_serine_protease_like"/>
    <property type="match status" value="1"/>
</dbReference>
<evidence type="ECO:0000256" key="4">
    <source>
        <dbReference type="ARBA" id="ARBA00022825"/>
    </source>
</evidence>
<keyword evidence="2 6" id="KW-0732">Signal</keyword>
<comment type="similarity">
    <text evidence="5">Belongs to the peptidase S8 family.</text>
</comment>
<dbReference type="Proteomes" id="UP000070255">
    <property type="component" value="Unassembled WGS sequence"/>
</dbReference>
<dbReference type="InterPro" id="IPR036852">
    <property type="entry name" value="Peptidase_S8/S53_dom_sf"/>
</dbReference>
<dbReference type="PROSITE" id="PS00138">
    <property type="entry name" value="SUBTILASE_SER"/>
    <property type="match status" value="1"/>
</dbReference>
<keyword evidence="3 5" id="KW-0378">Hydrolase</keyword>
<dbReference type="PRINTS" id="PR00723">
    <property type="entry name" value="SUBTILISIN"/>
</dbReference>
<feature type="active site" description="Charge relay system" evidence="5">
    <location>
        <position position="326"/>
    </location>
</feature>
<dbReference type="Pfam" id="PF03797">
    <property type="entry name" value="Autotransporter"/>
    <property type="match status" value="1"/>
</dbReference>
<dbReference type="PANTHER" id="PTHR42884:SF14">
    <property type="entry name" value="NEUROENDOCRINE CONVERTASE 1"/>
    <property type="match status" value="1"/>
</dbReference>
<gene>
    <name evidence="8" type="ORF">WS72_26270</name>
</gene>
<evidence type="ECO:0000259" key="7">
    <source>
        <dbReference type="PROSITE" id="PS51208"/>
    </source>
</evidence>
<protein>
    <submittedName>
        <fullName evidence="8">Peptidase S8</fullName>
    </submittedName>
</protein>
<feature type="domain" description="Autotransporter" evidence="7">
    <location>
        <begin position="850"/>
        <end position="1129"/>
    </location>
</feature>
<dbReference type="InterPro" id="IPR000209">
    <property type="entry name" value="Peptidase_S8/S53_dom"/>
</dbReference>
<reference evidence="8 9" key="1">
    <citation type="submission" date="2015-11" db="EMBL/GenBank/DDBJ databases">
        <authorList>
            <person name="Sahl J."/>
            <person name="Wagner D."/>
            <person name="Keim P."/>
        </authorList>
    </citation>
    <scope>NUCLEOTIDE SEQUENCE [LARGE SCALE GENOMIC DNA]</scope>
    <source>
        <strain evidence="8 9">BDU18</strain>
    </source>
</reference>
<dbReference type="InterPro" id="IPR006315">
    <property type="entry name" value="OM_autotransptr_brl_dom"/>
</dbReference>
<feature type="signal peptide" evidence="6">
    <location>
        <begin position="1"/>
        <end position="37"/>
    </location>
</feature>
<dbReference type="SUPFAM" id="SSF51126">
    <property type="entry name" value="Pectin lyase-like"/>
    <property type="match status" value="1"/>
</dbReference>